<dbReference type="SUPFAM" id="SSF56176">
    <property type="entry name" value="FAD-binding/transporter-associated domain-like"/>
    <property type="match status" value="1"/>
</dbReference>
<dbReference type="InterPro" id="IPR012951">
    <property type="entry name" value="BBE"/>
</dbReference>
<evidence type="ECO:0000313" key="8">
    <source>
        <dbReference type="Proteomes" id="UP000199165"/>
    </source>
</evidence>
<dbReference type="PANTHER" id="PTHR42973:SF39">
    <property type="entry name" value="FAD-BINDING PCMH-TYPE DOMAIN-CONTAINING PROTEIN"/>
    <property type="match status" value="1"/>
</dbReference>
<keyword evidence="3" id="KW-0285">Flavoprotein</keyword>
<evidence type="ECO:0000256" key="5">
    <source>
        <dbReference type="ARBA" id="ARBA00023002"/>
    </source>
</evidence>
<evidence type="ECO:0000256" key="4">
    <source>
        <dbReference type="ARBA" id="ARBA00022827"/>
    </source>
</evidence>
<evidence type="ECO:0000313" key="7">
    <source>
        <dbReference type="EMBL" id="SFT36327.1"/>
    </source>
</evidence>
<dbReference type="AlphaFoldDB" id="A0A1I6XDP9"/>
<dbReference type="InterPro" id="IPR016169">
    <property type="entry name" value="FAD-bd_PCMH_sub2"/>
</dbReference>
<protein>
    <submittedName>
        <fullName evidence="7">FAD/FMN-containing dehydrogenase</fullName>
    </submittedName>
</protein>
<organism evidence="7 8">
    <name type="scientific">Actinopolyspora righensis</name>
    <dbReference type="NCBI Taxonomy" id="995060"/>
    <lineage>
        <taxon>Bacteria</taxon>
        <taxon>Bacillati</taxon>
        <taxon>Actinomycetota</taxon>
        <taxon>Actinomycetes</taxon>
        <taxon>Actinopolysporales</taxon>
        <taxon>Actinopolysporaceae</taxon>
        <taxon>Actinopolyspora</taxon>
        <taxon>Actinopolyspora alba group</taxon>
    </lineage>
</organism>
<comment type="cofactor">
    <cofactor evidence="1">
        <name>FAD</name>
        <dbReference type="ChEBI" id="CHEBI:57692"/>
    </cofactor>
</comment>
<dbReference type="RefSeq" id="WP_092973234.1">
    <property type="nucleotide sequence ID" value="NZ_FPAT01000001.1"/>
</dbReference>
<dbReference type="Proteomes" id="UP000199165">
    <property type="component" value="Unassembled WGS sequence"/>
</dbReference>
<dbReference type="PROSITE" id="PS51387">
    <property type="entry name" value="FAD_PCMH"/>
    <property type="match status" value="1"/>
</dbReference>
<evidence type="ECO:0000256" key="3">
    <source>
        <dbReference type="ARBA" id="ARBA00022630"/>
    </source>
</evidence>
<accession>A0A1I6XDP9</accession>
<dbReference type="Pfam" id="PF01565">
    <property type="entry name" value="FAD_binding_4"/>
    <property type="match status" value="1"/>
</dbReference>
<dbReference type="STRING" id="995060.SAMN04487904_101490"/>
<dbReference type="GO" id="GO:0071949">
    <property type="term" value="F:FAD binding"/>
    <property type="evidence" value="ECO:0007669"/>
    <property type="project" value="InterPro"/>
</dbReference>
<evidence type="ECO:0000256" key="2">
    <source>
        <dbReference type="ARBA" id="ARBA00005466"/>
    </source>
</evidence>
<dbReference type="GO" id="GO:0016491">
    <property type="term" value="F:oxidoreductase activity"/>
    <property type="evidence" value="ECO:0007669"/>
    <property type="project" value="UniProtKB-KW"/>
</dbReference>
<keyword evidence="8" id="KW-1185">Reference proteome</keyword>
<sequence length="510" mass="56195">MSETANPPAFGPVTVTAGDQRYESLVEGFNHRFVGKPDYVQLVGSTEQVVEAVDNAVAAGKRIVVRSGGHCFEDFTTSSDVEVVLDLSPMANVYFDETRGAFALESGANLGDVYRTLFNGWGVTIPAGTCFEVGVGGHITGGGYGHLSRRDGLVIDHLYAVEVVVVDETGKARAVIATRDPDDPNHDLWWANTGGGGGNFGVVTRFWMRTPGVDSTDPAELLPKAPANVHRGLVMWSWESMTEQAFVRLVRNYCEWFENNSDADSPYVNLWSNFIITHRASGMFGLTTVIDGATPGAEQLLNAQLEAICADVGVEPTLNTRDVLPWMSKWMPSYSWPSDPNGRYKNKAGYLRKSMPERQIRTVYKYLSGADSDHSNLTACLVLTAVGGRVNTIAPDATAIPQRDSILKASYGSGMWLSEEEDDRHIAWAREYYYEVYAESGGVPAPDDIHDGSYISYPDIDLADPEWNTSGIPWYTLYYKDNYPRLQQVKKAYDPGNVFHHALSVELPDD</sequence>
<keyword evidence="4" id="KW-0274">FAD</keyword>
<dbReference type="InterPro" id="IPR006094">
    <property type="entry name" value="Oxid_FAD_bind_N"/>
</dbReference>
<dbReference type="Pfam" id="PF08031">
    <property type="entry name" value="BBE"/>
    <property type="match status" value="1"/>
</dbReference>
<name>A0A1I6XDP9_9ACTN</name>
<dbReference type="InterPro" id="IPR016166">
    <property type="entry name" value="FAD-bd_PCMH"/>
</dbReference>
<dbReference type="Gene3D" id="3.30.465.10">
    <property type="match status" value="1"/>
</dbReference>
<comment type="similarity">
    <text evidence="2">Belongs to the oxygen-dependent FAD-linked oxidoreductase family.</text>
</comment>
<dbReference type="InterPro" id="IPR050416">
    <property type="entry name" value="FAD-linked_Oxidoreductase"/>
</dbReference>
<proteinExistence type="inferred from homology"/>
<dbReference type="InterPro" id="IPR036318">
    <property type="entry name" value="FAD-bd_PCMH-like_sf"/>
</dbReference>
<dbReference type="PANTHER" id="PTHR42973">
    <property type="entry name" value="BINDING OXIDOREDUCTASE, PUTATIVE (AFU_ORTHOLOGUE AFUA_1G17690)-RELATED"/>
    <property type="match status" value="1"/>
</dbReference>
<gene>
    <name evidence="7" type="ORF">SAMN04487904_101490</name>
</gene>
<dbReference type="EMBL" id="FPAT01000001">
    <property type="protein sequence ID" value="SFT36327.1"/>
    <property type="molecule type" value="Genomic_DNA"/>
</dbReference>
<reference evidence="8" key="1">
    <citation type="submission" date="2016-10" db="EMBL/GenBank/DDBJ databases">
        <authorList>
            <person name="Varghese N."/>
            <person name="Submissions S."/>
        </authorList>
    </citation>
    <scope>NUCLEOTIDE SEQUENCE [LARGE SCALE GENOMIC DNA]</scope>
    <source>
        <strain evidence="8">DSM 45501</strain>
    </source>
</reference>
<dbReference type="Gene3D" id="3.40.462.20">
    <property type="match status" value="1"/>
</dbReference>
<evidence type="ECO:0000256" key="1">
    <source>
        <dbReference type="ARBA" id="ARBA00001974"/>
    </source>
</evidence>
<evidence type="ECO:0000259" key="6">
    <source>
        <dbReference type="PROSITE" id="PS51387"/>
    </source>
</evidence>
<keyword evidence="5" id="KW-0560">Oxidoreductase</keyword>
<feature type="domain" description="FAD-binding PCMH-type" evidence="6">
    <location>
        <begin position="33"/>
        <end position="213"/>
    </location>
</feature>